<reference evidence="4 5" key="1">
    <citation type="submission" date="2024-04" db="EMBL/GenBank/DDBJ databases">
        <title>Two novel Raoultella species associated with bleeding cankers of broadleaf hosts, Raoultella scottia sp. nov. and Raoultella lignicola sp. nov.</title>
        <authorList>
            <person name="Brady C.L."/>
        </authorList>
    </citation>
    <scope>NUCLEOTIDE SEQUENCE [LARGE SCALE GENOMIC DNA]</scope>
    <source>
        <strain evidence="4 5">TW_WC1a.1</strain>
    </source>
</reference>
<dbReference type="PANTHER" id="PTHR30055:SF146">
    <property type="entry name" value="HTH-TYPE TRANSCRIPTIONAL DUAL REGULATOR CECR"/>
    <property type="match status" value="1"/>
</dbReference>
<dbReference type="Gene3D" id="1.10.357.10">
    <property type="entry name" value="Tetracycline Repressor, domain 2"/>
    <property type="match status" value="1"/>
</dbReference>
<dbReference type="InterPro" id="IPR001647">
    <property type="entry name" value="HTH_TetR"/>
</dbReference>
<dbReference type="Pfam" id="PF00440">
    <property type="entry name" value="TetR_N"/>
    <property type="match status" value="1"/>
</dbReference>
<dbReference type="EMBL" id="JARXNK020000098">
    <property type="protein sequence ID" value="MEL0550940.1"/>
    <property type="molecule type" value="Genomic_DNA"/>
</dbReference>
<feature type="domain" description="HTH tetR-type" evidence="3">
    <location>
        <begin position="9"/>
        <end position="68"/>
    </location>
</feature>
<accession>A0ABU9F3J6</accession>
<proteinExistence type="predicted"/>
<dbReference type="Pfam" id="PF14246">
    <property type="entry name" value="TetR_C_7"/>
    <property type="match status" value="1"/>
</dbReference>
<protein>
    <submittedName>
        <fullName evidence="4">TetR/AcrR family transcriptional regulator</fullName>
    </submittedName>
</protein>
<sequence>MANQRGRPMTARPRILHTACELFLKHGLDVSLDAIAAEAGSSRPTLYNHFPGGKDALLLESFTYLNGKMQPPLRQLLQDKQHDLPALLLGFARVVQAHFYSAENIRFQRLLIQVLVQKPELYAALEQRPAGRVLTVLVEILSTQNARGTLTLTEPEVQARLFLGSVMGYPLPAALISQQALDPAQLEPLAKSAVTTFLSAWHYHS</sequence>
<dbReference type="InterPro" id="IPR009057">
    <property type="entry name" value="Homeodomain-like_sf"/>
</dbReference>
<dbReference type="PANTHER" id="PTHR30055">
    <property type="entry name" value="HTH-TYPE TRANSCRIPTIONAL REGULATOR RUTR"/>
    <property type="match status" value="1"/>
</dbReference>
<name>A0ABU9F3J6_9ENTR</name>
<gene>
    <name evidence="4" type="ORF">QFI96_004385</name>
</gene>
<dbReference type="SUPFAM" id="SSF46689">
    <property type="entry name" value="Homeodomain-like"/>
    <property type="match status" value="1"/>
</dbReference>
<evidence type="ECO:0000256" key="1">
    <source>
        <dbReference type="ARBA" id="ARBA00023125"/>
    </source>
</evidence>
<comment type="caution">
    <text evidence="4">The sequence shown here is derived from an EMBL/GenBank/DDBJ whole genome shotgun (WGS) entry which is preliminary data.</text>
</comment>
<dbReference type="Gene3D" id="1.10.10.60">
    <property type="entry name" value="Homeodomain-like"/>
    <property type="match status" value="1"/>
</dbReference>
<evidence type="ECO:0000313" key="4">
    <source>
        <dbReference type="EMBL" id="MEL0550940.1"/>
    </source>
</evidence>
<dbReference type="Proteomes" id="UP001312893">
    <property type="component" value="Unassembled WGS sequence"/>
</dbReference>
<feature type="DNA-binding region" description="H-T-H motif" evidence="2">
    <location>
        <begin position="31"/>
        <end position="50"/>
    </location>
</feature>
<dbReference type="InterPro" id="IPR039536">
    <property type="entry name" value="TetR_C_Proteobacteria"/>
</dbReference>
<dbReference type="InterPro" id="IPR050109">
    <property type="entry name" value="HTH-type_TetR-like_transc_reg"/>
</dbReference>
<evidence type="ECO:0000256" key="2">
    <source>
        <dbReference type="PROSITE-ProRule" id="PRU00335"/>
    </source>
</evidence>
<organism evidence="4 5">
    <name type="scientific">Raoultella lignicola</name>
    <dbReference type="NCBI Taxonomy" id="3040939"/>
    <lineage>
        <taxon>Bacteria</taxon>
        <taxon>Pseudomonadati</taxon>
        <taxon>Pseudomonadota</taxon>
        <taxon>Gammaproteobacteria</taxon>
        <taxon>Enterobacterales</taxon>
        <taxon>Enterobacteriaceae</taxon>
        <taxon>Klebsiella/Raoultella group</taxon>
        <taxon>Raoultella</taxon>
    </lineage>
</organism>
<dbReference type="PROSITE" id="PS50977">
    <property type="entry name" value="HTH_TETR_2"/>
    <property type="match status" value="1"/>
</dbReference>
<dbReference type="PRINTS" id="PR00455">
    <property type="entry name" value="HTHTETR"/>
</dbReference>
<evidence type="ECO:0000259" key="3">
    <source>
        <dbReference type="PROSITE" id="PS50977"/>
    </source>
</evidence>
<keyword evidence="1 2" id="KW-0238">DNA-binding</keyword>
<dbReference type="RefSeq" id="WP_123757357.1">
    <property type="nucleotide sequence ID" value="NZ_JARXNK020000098.1"/>
</dbReference>
<evidence type="ECO:0000313" key="5">
    <source>
        <dbReference type="Proteomes" id="UP001312893"/>
    </source>
</evidence>
<keyword evidence="5" id="KW-1185">Reference proteome</keyword>